<comment type="catalytic activity">
    <reaction evidence="6">
        <text>feruloyl-polysaccharide + H2O = ferulate + polysaccharide.</text>
        <dbReference type="EC" id="3.1.1.73"/>
    </reaction>
</comment>
<dbReference type="AlphaFoldDB" id="A0A1Y2DR61"/>
<evidence type="ECO:0000256" key="6">
    <source>
        <dbReference type="ARBA" id="ARBA00034075"/>
    </source>
</evidence>
<keyword evidence="3" id="KW-0732">Signal</keyword>
<dbReference type="EC" id="3.1.1.-" evidence="7"/>
<keyword evidence="9" id="KW-1185">Reference proteome</keyword>
<comment type="caution">
    <text evidence="8">The sequence shown here is derived from an EMBL/GenBank/DDBJ whole genome shotgun (WGS) entry which is preliminary data.</text>
</comment>
<evidence type="ECO:0000313" key="8">
    <source>
        <dbReference type="EMBL" id="ORY61750.1"/>
    </source>
</evidence>
<dbReference type="PANTHER" id="PTHR33938">
    <property type="entry name" value="FERULOYL ESTERASE B-RELATED"/>
    <property type="match status" value="1"/>
</dbReference>
<feature type="non-terminal residue" evidence="8">
    <location>
        <position position="1"/>
    </location>
</feature>
<sequence length="102" mass="11258">LSYDDMAYAAALEFVTTGSNNGHDRPNGTAFFNSIEVVTDVAWHGFQTSVMVVKQSTAEFYDQPHDILYYLGCSTEDRQGFKMTQDCPDFFHGIAAGAPHLA</sequence>
<dbReference type="InParanoid" id="A0A1Y2DR61"/>
<reference evidence="8 9" key="1">
    <citation type="submission" date="2016-07" db="EMBL/GenBank/DDBJ databases">
        <title>Pervasive Adenine N6-methylation of Active Genes in Fungi.</title>
        <authorList>
            <consortium name="DOE Joint Genome Institute"/>
            <person name="Mondo S.J."/>
            <person name="Dannebaum R.O."/>
            <person name="Kuo R.C."/>
            <person name="Labutti K."/>
            <person name="Haridas S."/>
            <person name="Kuo A."/>
            <person name="Salamov A."/>
            <person name="Ahrendt S.R."/>
            <person name="Lipzen A."/>
            <person name="Sullivan W."/>
            <person name="Andreopoulos W.B."/>
            <person name="Clum A."/>
            <person name="Lindquist E."/>
            <person name="Daum C."/>
            <person name="Ramamoorthy G.K."/>
            <person name="Gryganskyi A."/>
            <person name="Culley D."/>
            <person name="Magnuson J.K."/>
            <person name="James T.Y."/>
            <person name="O'Malley M.A."/>
            <person name="Stajich J.E."/>
            <person name="Spatafora J.W."/>
            <person name="Visel A."/>
            <person name="Grigoriev I.V."/>
        </authorList>
    </citation>
    <scope>NUCLEOTIDE SEQUENCE [LARGE SCALE GENOMIC DNA]</scope>
    <source>
        <strain evidence="8 9">CBS 129021</strain>
    </source>
</reference>
<evidence type="ECO:0000313" key="9">
    <source>
        <dbReference type="Proteomes" id="UP000193689"/>
    </source>
</evidence>
<dbReference type="Pfam" id="PF07519">
    <property type="entry name" value="Tannase"/>
    <property type="match status" value="1"/>
</dbReference>
<comment type="similarity">
    <text evidence="7">Belongs to the tannase family.</text>
</comment>
<evidence type="ECO:0000256" key="1">
    <source>
        <dbReference type="ARBA" id="ARBA00022487"/>
    </source>
</evidence>
<organism evidence="8 9">
    <name type="scientific">Pseudomassariella vexata</name>
    <dbReference type="NCBI Taxonomy" id="1141098"/>
    <lineage>
        <taxon>Eukaryota</taxon>
        <taxon>Fungi</taxon>
        <taxon>Dikarya</taxon>
        <taxon>Ascomycota</taxon>
        <taxon>Pezizomycotina</taxon>
        <taxon>Sordariomycetes</taxon>
        <taxon>Xylariomycetidae</taxon>
        <taxon>Amphisphaeriales</taxon>
        <taxon>Pseudomassariaceae</taxon>
        <taxon>Pseudomassariella</taxon>
    </lineage>
</organism>
<evidence type="ECO:0000256" key="7">
    <source>
        <dbReference type="RuleBase" id="RU361238"/>
    </source>
</evidence>
<proteinExistence type="inferred from homology"/>
<evidence type="ECO:0000256" key="2">
    <source>
        <dbReference type="ARBA" id="ARBA00022651"/>
    </source>
</evidence>
<keyword evidence="4 7" id="KW-0378">Hydrolase</keyword>
<dbReference type="GO" id="GO:0030600">
    <property type="term" value="F:feruloyl esterase activity"/>
    <property type="evidence" value="ECO:0007669"/>
    <property type="project" value="UniProtKB-EC"/>
</dbReference>
<dbReference type="RefSeq" id="XP_040713827.1">
    <property type="nucleotide sequence ID" value="XM_040856414.1"/>
</dbReference>
<protein>
    <recommendedName>
        <fullName evidence="7">Carboxylic ester hydrolase</fullName>
        <ecNumber evidence="7">3.1.1.-</ecNumber>
    </recommendedName>
</protein>
<keyword evidence="1" id="KW-0719">Serine esterase</keyword>
<evidence type="ECO:0000256" key="5">
    <source>
        <dbReference type="ARBA" id="ARBA00023157"/>
    </source>
</evidence>
<name>A0A1Y2DR61_9PEZI</name>
<dbReference type="EMBL" id="MCFJ01000010">
    <property type="protein sequence ID" value="ORY61750.1"/>
    <property type="molecule type" value="Genomic_DNA"/>
</dbReference>
<dbReference type="PANTHER" id="PTHR33938:SF15">
    <property type="entry name" value="FERULOYL ESTERASE B-RELATED"/>
    <property type="match status" value="1"/>
</dbReference>
<dbReference type="Proteomes" id="UP000193689">
    <property type="component" value="Unassembled WGS sequence"/>
</dbReference>
<keyword evidence="2" id="KW-0858">Xylan degradation</keyword>
<accession>A0A1Y2DR61</accession>
<keyword evidence="5" id="KW-1015">Disulfide bond</keyword>
<dbReference type="InterPro" id="IPR011118">
    <property type="entry name" value="Tannase/feruloyl_esterase"/>
</dbReference>
<dbReference type="GeneID" id="63772626"/>
<keyword evidence="2" id="KW-0624">Polysaccharide degradation</keyword>
<gene>
    <name evidence="8" type="ORF">BCR38DRAFT_348379</name>
</gene>
<keyword evidence="2" id="KW-0119">Carbohydrate metabolism</keyword>
<evidence type="ECO:0000256" key="4">
    <source>
        <dbReference type="ARBA" id="ARBA00022801"/>
    </source>
</evidence>
<evidence type="ECO:0000256" key="3">
    <source>
        <dbReference type="ARBA" id="ARBA00022729"/>
    </source>
</evidence>
<dbReference type="GO" id="GO:0045493">
    <property type="term" value="P:xylan catabolic process"/>
    <property type="evidence" value="ECO:0007669"/>
    <property type="project" value="UniProtKB-KW"/>
</dbReference>